<sequence length="1688" mass="193737">MTDSKPSKKHLRNIYENLITNSLDQFRHEEALYYAEQYVSMFSENENNLGLLNFNNNEVHNKPDSHKNVSVNLDELENKNPLSKENFISDTLDQDFRSLYWLVYCYWSINKLDIVYKLFRVPINIMYSKIDSLLNTEIDDIENRKAKDTTSKLEESLGISTELITSSVWIYLNSCLLIGMYNESEKFTFKILALMKKTKTILETDLQDETFIPSRNGRLILPQISSIYYTLGQIHLKTSRESKAIKWYELAIKHNPFCNSAWKALCLLRSGHSKLDEYRSYFTKFKEDFQTRNLPSSINNTIESSEIKNNVTKTVEKRISKSMLKPPSQLNNNTIQRVLIQTKITNTSVFKRKATEISSSKPNSFGQPPQSYKNKKPNLPIGASFKKMKLGEFDPSERSKPRKNIIKDDKDHENVSPYKMDCLDTYSSLLWQKKDLMGLKSLCTTMKSKTLKKSVDLYVALANLFSLKKHHMLSLLALYNGLQVELYGFAVDRTDINELVLFDHISDKNDLEADIETLAENIFKLTALLIKRCQTIEALQKISYVFSLVGYEFTNLEEFEYAVNAFTTSIRIFKHQYNPYYGLGMLYLRSKKYDLSKHYLENALNLNSVNPMLSCCLAMLYEEMGEFNTSYKYYKLSVVRSTFGENVELRNHVDYENGFIRFVLFKIANLYFKQSQFAKAKKILLDLFSTTSSSHEFGISNDEILFLLGQTLSNLGANNAANMCFQQSLLYLDSRSTDVNLSMFAQNLRTVISKHSDELPEKTYPDSNNSKTEESEQTSKSRGDLSADIENNKLRALTKHVNIKASSTEVWAPFWMLPETSHDVFSLITAKDILRIRNTCPENFAMLYFKVFEKLRELNAQKYVCRDKLLKKQLLNCIRVLTRLTPYIYETGNSKLEDFIFWGIKSRYQELLDTECAKMSNIGYELSEISMRLMFMSGLTVSEHTNVPSNNSLLASNGNIDSDTANLENQDPLTTYPIWSEGIGVSKPSPTTLNSTYDIFSNRAEVIQLLLVIASKDIYFKPQVVVSVENKALDHMTNHSDDQLLLSLLSSLINTTLKIHGTKMFRTSYKTEFGNLGIESLVSIYSAQLLSVFLGYPGVRKPQSNKMYNFISMLHRNQDFDFIIKNSVHMLNSALSNSQSIIATVTQTQNNYIELSSSVILILFQISDCNKKFASYLGDHNEAMNFFVLLSSLLLVYKGNSVHVSFCKFISFLIHKLSENSSFAIRMMQPFSDRLSTVPIHLLPHKNSIISVNRRKSEIQTPSQTMKSDENILTANHNNDSLENTVNIIDTNKNNENSDNHTNGNQDDKIVKENENLINDDGNDNMPYDNDDTSNIISNYVDFFIQYTYSMISESNHLLKPVYSDLLVAIRNLSPFITNVSVYTTKCLFLMFDVFSSPAFMIIDKLHVQWLSYILEIFNYIIHYHLSDSPYFVYQLLKYTDLLRRLTKFDYEEAMSLLVNLKKNKEQADSKRNILGKNELTTSRTESLSPESQTSLTNSKLSSVASNLHDIDPKGKSREDDHLGKGKGKSPETIASIKSDTATISETKERTNYFRQISLTAAPKEWLMPYLETLKTNSIISVLSSLAPHVEKIKSDASQKGESEAYQTSLVLSFLSDENVINFIPYSHTDINQEKPKPNPKELNLYKNIMFLAYFKTETWSRIFITFSKPLGLFNGSNIKLFVVKQSN</sequence>
<dbReference type="GO" id="GO:0000138">
    <property type="term" value="C:Golgi trans cisterna"/>
    <property type="evidence" value="ECO:0007669"/>
    <property type="project" value="TreeGrafter"/>
</dbReference>
<dbReference type="PANTHER" id="PTHR21575:SF14">
    <property type="entry name" value="HID-1 FAMILY PROTEIN P19A11.07C"/>
    <property type="match status" value="1"/>
</dbReference>
<feature type="compositionally biased region" description="Polar residues" evidence="2">
    <location>
        <begin position="1479"/>
        <end position="1506"/>
    </location>
</feature>
<name>A0A2T9Z0G2_9FUNG</name>
<dbReference type="Gene3D" id="1.25.40.10">
    <property type="entry name" value="Tetratricopeptide repeat domain"/>
    <property type="match status" value="1"/>
</dbReference>
<feature type="repeat" description="TPR" evidence="1">
    <location>
        <begin position="225"/>
        <end position="258"/>
    </location>
</feature>
<evidence type="ECO:0000313" key="3">
    <source>
        <dbReference type="EMBL" id="PVU98063.1"/>
    </source>
</evidence>
<feature type="compositionally biased region" description="Polar residues" evidence="2">
    <location>
        <begin position="1291"/>
        <end position="1305"/>
    </location>
</feature>
<gene>
    <name evidence="3" type="ORF">BB559_001809</name>
</gene>
<keyword evidence="1" id="KW-0802">TPR repeat</keyword>
<dbReference type="Pfam" id="PF13181">
    <property type="entry name" value="TPR_8"/>
    <property type="match status" value="2"/>
</dbReference>
<protein>
    <submittedName>
        <fullName evidence="3">Uncharacterized protein</fullName>
    </submittedName>
</protein>
<dbReference type="EMBL" id="MBFT01000091">
    <property type="protein sequence ID" value="PVU98063.1"/>
    <property type="molecule type" value="Genomic_DNA"/>
</dbReference>
<evidence type="ECO:0000313" key="4">
    <source>
        <dbReference type="Proteomes" id="UP000245699"/>
    </source>
</evidence>
<feature type="repeat" description="TPR" evidence="1">
    <location>
        <begin position="577"/>
        <end position="610"/>
    </location>
</feature>
<accession>A0A2T9Z0G2</accession>
<dbReference type="InterPro" id="IPR011990">
    <property type="entry name" value="TPR-like_helical_dom_sf"/>
</dbReference>
<feature type="compositionally biased region" description="Basic and acidic residues" evidence="2">
    <location>
        <begin position="1509"/>
        <end position="1524"/>
    </location>
</feature>
<dbReference type="PROSITE" id="PS50005">
    <property type="entry name" value="TPR"/>
    <property type="match status" value="2"/>
</dbReference>
<feature type="region of interest" description="Disordered" evidence="2">
    <location>
        <begin position="1472"/>
        <end position="1542"/>
    </location>
</feature>
<dbReference type="Pfam" id="PF12722">
    <property type="entry name" value="Hid1"/>
    <property type="match status" value="2"/>
</dbReference>
<dbReference type="SMART" id="SM00028">
    <property type="entry name" value="TPR"/>
    <property type="match status" value="5"/>
</dbReference>
<dbReference type="InterPro" id="IPR019734">
    <property type="entry name" value="TPR_rpt"/>
</dbReference>
<feature type="region of interest" description="Disordered" evidence="2">
    <location>
        <begin position="758"/>
        <end position="785"/>
    </location>
</feature>
<dbReference type="GO" id="GO:0005797">
    <property type="term" value="C:Golgi medial cisterna"/>
    <property type="evidence" value="ECO:0007669"/>
    <property type="project" value="TreeGrafter"/>
</dbReference>
<feature type="region of interest" description="Disordered" evidence="2">
    <location>
        <begin position="1291"/>
        <end position="1310"/>
    </location>
</feature>
<feature type="compositionally biased region" description="Polar residues" evidence="2">
    <location>
        <begin position="356"/>
        <end position="372"/>
    </location>
</feature>
<dbReference type="STRING" id="61424.A0A2T9Z0G2"/>
<organism evidence="3 4">
    <name type="scientific">Furculomyces boomerangus</name>
    <dbReference type="NCBI Taxonomy" id="61424"/>
    <lineage>
        <taxon>Eukaryota</taxon>
        <taxon>Fungi</taxon>
        <taxon>Fungi incertae sedis</taxon>
        <taxon>Zoopagomycota</taxon>
        <taxon>Kickxellomycotina</taxon>
        <taxon>Harpellomycetes</taxon>
        <taxon>Harpellales</taxon>
        <taxon>Harpellaceae</taxon>
        <taxon>Furculomyces</taxon>
    </lineage>
</organism>
<dbReference type="PANTHER" id="PTHR21575">
    <property type="entry name" value="PROTEIN HID1"/>
    <property type="match status" value="1"/>
</dbReference>
<dbReference type="SUPFAM" id="SSF48452">
    <property type="entry name" value="TPR-like"/>
    <property type="match status" value="2"/>
</dbReference>
<dbReference type="Proteomes" id="UP000245699">
    <property type="component" value="Unassembled WGS sequence"/>
</dbReference>
<proteinExistence type="predicted"/>
<reference evidence="3 4" key="1">
    <citation type="journal article" date="2018" name="MBio">
        <title>Comparative Genomics Reveals the Core Gene Toolbox for the Fungus-Insect Symbiosis.</title>
        <authorList>
            <person name="Wang Y."/>
            <person name="Stata M."/>
            <person name="Wang W."/>
            <person name="Stajich J.E."/>
            <person name="White M.M."/>
            <person name="Moncalvo J.M."/>
        </authorList>
    </citation>
    <scope>NUCLEOTIDE SEQUENCE [LARGE SCALE GENOMIC DNA]</scope>
    <source>
        <strain evidence="3 4">AUS-77-4</strain>
    </source>
</reference>
<keyword evidence="4" id="KW-1185">Reference proteome</keyword>
<dbReference type="GO" id="GO:0016020">
    <property type="term" value="C:membrane"/>
    <property type="evidence" value="ECO:0007669"/>
    <property type="project" value="TreeGrafter"/>
</dbReference>
<evidence type="ECO:0000256" key="1">
    <source>
        <dbReference type="PROSITE-ProRule" id="PRU00339"/>
    </source>
</evidence>
<evidence type="ECO:0000256" key="2">
    <source>
        <dbReference type="SAM" id="MobiDB-lite"/>
    </source>
</evidence>
<dbReference type="OrthoDB" id="1938156at2759"/>
<feature type="compositionally biased region" description="Basic and acidic residues" evidence="2">
    <location>
        <begin position="771"/>
        <end position="785"/>
    </location>
</feature>
<feature type="region of interest" description="Disordered" evidence="2">
    <location>
        <begin position="354"/>
        <end position="378"/>
    </location>
</feature>
<dbReference type="InterPro" id="IPR026705">
    <property type="entry name" value="Hid-1/Ecm30"/>
</dbReference>
<comment type="caution">
    <text evidence="3">The sequence shown here is derived from an EMBL/GenBank/DDBJ whole genome shotgun (WGS) entry which is preliminary data.</text>
</comment>